<reference evidence="1 2" key="1">
    <citation type="submission" date="2023-07" db="EMBL/GenBank/DDBJ databases">
        <title>Sorghum-associated microbial communities from plants grown in Nebraska, USA.</title>
        <authorList>
            <person name="Schachtman D."/>
        </authorList>
    </citation>
    <scope>NUCLEOTIDE SEQUENCE [LARGE SCALE GENOMIC DNA]</scope>
    <source>
        <strain evidence="1 2">BE314</strain>
    </source>
</reference>
<comment type="caution">
    <text evidence="1">The sequence shown here is derived from an EMBL/GenBank/DDBJ whole genome shotgun (WGS) entry which is preliminary data.</text>
</comment>
<sequence length="52" mass="6011">MKLGDAALRQTHVERDFFEGVELKVMRENDAALWRWQALDDIDDLAQGLLPL</sequence>
<dbReference type="Proteomes" id="UP001180453">
    <property type="component" value="Unassembled WGS sequence"/>
</dbReference>
<evidence type="ECO:0000313" key="1">
    <source>
        <dbReference type="EMBL" id="MDR7270105.1"/>
    </source>
</evidence>
<dbReference type="EMBL" id="JAVDXU010000002">
    <property type="protein sequence ID" value="MDR7270105.1"/>
    <property type="molecule type" value="Genomic_DNA"/>
</dbReference>
<name>A0ABU1YMN2_ROSSA</name>
<accession>A0ABU1YMN2</accession>
<proteinExistence type="predicted"/>
<evidence type="ECO:0000313" key="2">
    <source>
        <dbReference type="Proteomes" id="UP001180453"/>
    </source>
</evidence>
<keyword evidence="2" id="KW-1185">Reference proteome</keyword>
<gene>
    <name evidence="1" type="ORF">J2X20_002763</name>
</gene>
<organism evidence="1 2">
    <name type="scientific">Roseateles saccharophilus</name>
    <name type="common">Pseudomonas saccharophila</name>
    <dbReference type="NCBI Taxonomy" id="304"/>
    <lineage>
        <taxon>Bacteria</taxon>
        <taxon>Pseudomonadati</taxon>
        <taxon>Pseudomonadota</taxon>
        <taxon>Betaproteobacteria</taxon>
        <taxon>Burkholderiales</taxon>
        <taxon>Sphaerotilaceae</taxon>
        <taxon>Roseateles</taxon>
    </lineage>
</organism>
<protein>
    <submittedName>
        <fullName evidence="1">Uncharacterized protein</fullName>
    </submittedName>
</protein>